<keyword evidence="5" id="KW-1185">Reference proteome</keyword>
<evidence type="ECO:0000256" key="2">
    <source>
        <dbReference type="ARBA" id="ARBA00022679"/>
    </source>
</evidence>
<keyword evidence="2" id="KW-0808">Transferase</keyword>
<evidence type="ECO:0000313" key="4">
    <source>
        <dbReference type="EMBL" id="AMQ67417.1"/>
    </source>
</evidence>
<dbReference type="InterPro" id="IPR008686">
    <property type="entry name" value="RNA_pol_mitovir"/>
</dbReference>
<evidence type="ECO:0000313" key="5">
    <source>
        <dbReference type="Proteomes" id="UP000202542"/>
    </source>
</evidence>
<reference evidence="4 5" key="1">
    <citation type="journal article" date="2016" name="PLoS ONE">
        <title>Characterization of Five Novel Mitoviruses in the White Pine Blister Rust Fungus Cronartium ribicola.</title>
        <authorList>
            <person name="Liu J.J."/>
            <person name="Chan D."/>
            <person name="Xiang Y."/>
            <person name="Williams H."/>
            <person name="Li X.R."/>
            <person name="Sniezko R.A."/>
            <person name="Sturrock R.N."/>
        </authorList>
    </citation>
    <scope>NUCLEOTIDE SEQUENCE [LARGE SCALE GENOMIC DNA]</scope>
    <source>
        <strain evidence="4">CrMV4-BC-u3</strain>
    </source>
</reference>
<protein>
    <submittedName>
        <fullName evidence="4">RNA-dependent RNA polymerase</fullName>
    </submittedName>
</protein>
<dbReference type="RefSeq" id="YP_009259483.1">
    <property type="nucleotide sequence ID" value="NC_030397.1"/>
</dbReference>
<dbReference type="Proteomes" id="UP000202542">
    <property type="component" value="Segment"/>
</dbReference>
<dbReference type="EMBL" id="KT921182">
    <property type="protein sequence ID" value="AMQ67417.1"/>
    <property type="molecule type" value="Genomic_RNA"/>
</dbReference>
<dbReference type="InterPro" id="IPR043502">
    <property type="entry name" value="DNA/RNA_pol_sf"/>
</dbReference>
<organism evidence="4 5">
    <name type="scientific">Cronartium ribicola mitovirus 4</name>
    <dbReference type="NCBI Taxonomy" id="1816487"/>
    <lineage>
        <taxon>Viruses</taxon>
        <taxon>Riboviria</taxon>
        <taxon>Orthornavirae</taxon>
        <taxon>Lenarviricota</taxon>
        <taxon>Howeltoviricetes</taxon>
        <taxon>Cryppavirales</taxon>
        <taxon>Mitoviridae</taxon>
        <taxon>Unuamitovirus</taxon>
        <taxon>Unuamitovirus crri4</taxon>
    </lineage>
</organism>
<dbReference type="GeneID" id="28218208"/>
<evidence type="ECO:0000256" key="3">
    <source>
        <dbReference type="ARBA" id="ARBA00022695"/>
    </source>
</evidence>
<dbReference type="Pfam" id="PF05919">
    <property type="entry name" value="Mitovir_RNA_pol"/>
    <property type="match status" value="1"/>
</dbReference>
<dbReference type="PANTHER" id="PTHR34456">
    <property type="entry name" value="MITOVIRUS RNA-DEPENDENT RNA POLYMERASE"/>
    <property type="match status" value="1"/>
</dbReference>
<sequence>MKLIINIMKIWAQSKRFLQIAKTFYTWYSVYYPTCSPDDIAPFLERVHHSLANRGALATLEWLKETRLAFTRWICGDSRPDVCVKLDSSGLPVMVKSTLGKFIDTARGRALILTLLNCIRSYEGLKEPSISDITSPYKGEKWIDSYLGLYTKDFLRKYGDIHRPRPQFKQWLYTTKRGPNGPSIATAYHDITLLTEEHYRIYEVLAGKDYKDSLLKIKEIASDPQEFERIRKDFSLIVDIKSRYVEKISVIPSPEGKMRTISIASYWAQNALDPLHRCIFKYLRKIPNDITFDQSKGLSILNKGQNDSYWSYDLKAATDRFPRSTQTLLLSHLIGQEFANTWSLLISAEHDIPAIGIRAAWAVGQPIGKLSSWAVFAYTHHFIIYVAHRRACVPFAPGTYVILGDDVVIANDKVAEQYSTLIRWLGVEISMNKTHRSSHSFEIGKRWIHRGQEISPFSIVPWMQAKNWAPAITQCIYEEKKRSWSLPFHPVEGVARCILLQYHGKLSSRYIDHLFDLSQLNVAVYHSIKEMITWSDCINIIAEVFYKTKWEHLDRLHGRLVQTYVYLRLFNKNAIPHWSAIKKVILVENGFSMASIIQIIMGGRSLSGASFSYADLPHKKIIRRYAQEFFDKNADVVQGHYFEDGMLQREAVRSLGIPNVEHAFTKSKVRREVILSNNILKELCSFVKSVPSSGFTHTSGSPVPTEINEYIRKVNYYEWDT</sequence>
<keyword evidence="3" id="KW-0548">Nucleotidyltransferase</keyword>
<dbReference type="GO" id="GO:0003968">
    <property type="term" value="F:RNA-directed RNA polymerase activity"/>
    <property type="evidence" value="ECO:0007669"/>
    <property type="project" value="UniProtKB-KW"/>
</dbReference>
<keyword evidence="1 4" id="KW-0696">RNA-directed RNA polymerase</keyword>
<dbReference type="PANTHER" id="PTHR34456:SF13">
    <property type="entry name" value="REVERSE TRANSCRIPTASE DOMAIN-CONTAINING PROTEIN"/>
    <property type="match status" value="1"/>
</dbReference>
<dbReference type="OrthoDB" id="14837at10239"/>
<dbReference type="KEGG" id="vg:28218208"/>
<proteinExistence type="predicted"/>
<gene>
    <name evidence="4" type="primary">RdRp</name>
</gene>
<name>A0A191KCP1_9VIRU</name>
<accession>A0A191KCP1</accession>
<evidence type="ECO:0000256" key="1">
    <source>
        <dbReference type="ARBA" id="ARBA00022484"/>
    </source>
</evidence>
<dbReference type="SUPFAM" id="SSF56672">
    <property type="entry name" value="DNA/RNA polymerases"/>
    <property type="match status" value="1"/>
</dbReference>